<name>A0A6J6XE63_9ZZZZ</name>
<gene>
    <name evidence="1" type="ORF">UFOPK2992_00630</name>
</gene>
<accession>A0A6J6XE63</accession>
<protein>
    <submittedName>
        <fullName evidence="1">Unannotated protein</fullName>
    </submittedName>
</protein>
<dbReference type="AlphaFoldDB" id="A0A6J6XE63"/>
<evidence type="ECO:0000313" key="1">
    <source>
        <dbReference type="EMBL" id="CAB4794083.1"/>
    </source>
</evidence>
<reference evidence="1" key="1">
    <citation type="submission" date="2020-05" db="EMBL/GenBank/DDBJ databases">
        <authorList>
            <person name="Chiriac C."/>
            <person name="Salcher M."/>
            <person name="Ghai R."/>
            <person name="Kavagutti S V."/>
        </authorList>
    </citation>
    <scope>NUCLEOTIDE SEQUENCE</scope>
</reference>
<organism evidence="1">
    <name type="scientific">freshwater metagenome</name>
    <dbReference type="NCBI Taxonomy" id="449393"/>
    <lineage>
        <taxon>unclassified sequences</taxon>
        <taxon>metagenomes</taxon>
        <taxon>ecological metagenomes</taxon>
    </lineage>
</organism>
<dbReference type="EMBL" id="CAFAAI010000087">
    <property type="protein sequence ID" value="CAB4794083.1"/>
    <property type="molecule type" value="Genomic_DNA"/>
</dbReference>
<sequence length="108" mass="11698">MIRELRPIGGHVIEPCADDATDDSPHRNCIGVVFSADATLLEATTHQPHAGHYAERDHQSVGVNIQRPNIERAARWAGEAADSVAHLHHAEITRFAKATASVKMSSLS</sequence>
<proteinExistence type="predicted"/>